<dbReference type="KEGG" id="ghi:107906880"/>
<reference evidence="2" key="2">
    <citation type="submission" date="2025-08" db="UniProtKB">
        <authorList>
            <consortium name="RefSeq"/>
        </authorList>
    </citation>
    <scope>IDENTIFICATION</scope>
</reference>
<dbReference type="PANTHER" id="PTHR33710">
    <property type="entry name" value="BNAC02G09200D PROTEIN"/>
    <property type="match status" value="1"/>
</dbReference>
<evidence type="ECO:0000313" key="1">
    <source>
        <dbReference type="Proteomes" id="UP000818029"/>
    </source>
</evidence>
<accession>A0A1U8JMH0</accession>
<keyword evidence="1" id="KW-1185">Reference proteome</keyword>
<dbReference type="Gene3D" id="3.60.10.10">
    <property type="entry name" value="Endonuclease/exonuclease/phosphatase"/>
    <property type="match status" value="1"/>
</dbReference>
<organism evidence="1 2">
    <name type="scientific">Gossypium hirsutum</name>
    <name type="common">Upland cotton</name>
    <name type="synonym">Gossypium mexicanum</name>
    <dbReference type="NCBI Taxonomy" id="3635"/>
    <lineage>
        <taxon>Eukaryota</taxon>
        <taxon>Viridiplantae</taxon>
        <taxon>Streptophyta</taxon>
        <taxon>Embryophyta</taxon>
        <taxon>Tracheophyta</taxon>
        <taxon>Spermatophyta</taxon>
        <taxon>Magnoliopsida</taxon>
        <taxon>eudicotyledons</taxon>
        <taxon>Gunneridae</taxon>
        <taxon>Pentapetalae</taxon>
        <taxon>rosids</taxon>
        <taxon>malvids</taxon>
        <taxon>Malvales</taxon>
        <taxon>Malvaceae</taxon>
        <taxon>Malvoideae</taxon>
        <taxon>Gossypium</taxon>
    </lineage>
</organism>
<proteinExistence type="predicted"/>
<dbReference type="GeneID" id="107906880"/>
<dbReference type="PANTHER" id="PTHR33710:SF77">
    <property type="entry name" value="DNASE I-LIKE SUPERFAMILY PROTEIN"/>
    <property type="match status" value="1"/>
</dbReference>
<dbReference type="InterPro" id="IPR036691">
    <property type="entry name" value="Endo/exonu/phosph_ase_sf"/>
</dbReference>
<name>A0A1U8JMH0_GOSHI</name>
<dbReference type="STRING" id="3635.A0A1U8JMH0"/>
<dbReference type="RefSeq" id="XP_016689509.1">
    <property type="nucleotide sequence ID" value="XM_016834020.1"/>
</dbReference>
<dbReference type="PaxDb" id="3635-A0A1U8JMH0"/>
<protein>
    <recommendedName>
        <fullName evidence="3">Reverse transcriptase</fullName>
    </recommendedName>
</protein>
<sequence length="387" mass="44455">MDGFGNPHGVNKLNRTAMASSHQKLWVELHFVIPIDRTPWTVIGDFNVLLYSSEKKGVRTIGKGCPLFNDFLEVSNLQDLGFKRPPFTWYRGGLSKRLDRAIRNDSWLRTFPNYSVIHLSKIKSDHRRLFLSLNPKVILPKGRPFSFTDNIKVWNNSIDGIIGVQKKYLMQRFGKIWNASFMSFFGNKKLGAVSICTKALPPSSFPKLSCDDEVFLRTVILDEEIKLAMFDMASLKAPGSDGFHALFFQSQWELVQNPEGFAQFRPISLCSVLYKLVIKIIANRFKEHQFFYKFRRLVPHSTVQSLESGFVFGVPLFYDRVTISSLKFVVDKVKSRLQSWDARQLSLADRATLAQSVLLTISTYFMQSLKIPQDICDEIESIVRQFI</sequence>
<evidence type="ECO:0008006" key="3">
    <source>
        <dbReference type="Google" id="ProtNLM"/>
    </source>
</evidence>
<reference evidence="1" key="1">
    <citation type="journal article" date="2020" name="Nat. Genet.">
        <title>Genomic diversifications of five Gossypium allopolyploid species and their impact on cotton improvement.</title>
        <authorList>
            <person name="Chen Z.J."/>
            <person name="Sreedasyam A."/>
            <person name="Ando A."/>
            <person name="Song Q."/>
            <person name="De Santiago L.M."/>
            <person name="Hulse-Kemp A.M."/>
            <person name="Ding M."/>
            <person name="Ye W."/>
            <person name="Kirkbride R.C."/>
            <person name="Jenkins J."/>
            <person name="Plott C."/>
            <person name="Lovell J."/>
            <person name="Lin Y.M."/>
            <person name="Vaughn R."/>
            <person name="Liu B."/>
            <person name="Simpson S."/>
            <person name="Scheffler B.E."/>
            <person name="Wen L."/>
            <person name="Saski C.A."/>
            <person name="Grover C.E."/>
            <person name="Hu G."/>
            <person name="Conover J.L."/>
            <person name="Carlson J.W."/>
            <person name="Shu S."/>
            <person name="Boston L.B."/>
            <person name="Williams M."/>
            <person name="Peterson D.G."/>
            <person name="McGee K."/>
            <person name="Jones D.C."/>
            <person name="Wendel J.F."/>
            <person name="Stelly D.M."/>
            <person name="Grimwood J."/>
            <person name="Schmutz J."/>
        </authorList>
    </citation>
    <scope>NUCLEOTIDE SEQUENCE [LARGE SCALE GENOMIC DNA]</scope>
    <source>
        <strain evidence="1">cv. TM-1</strain>
    </source>
</reference>
<dbReference type="SUPFAM" id="SSF56219">
    <property type="entry name" value="DNase I-like"/>
    <property type="match status" value="1"/>
</dbReference>
<dbReference type="AlphaFoldDB" id="A0A1U8JMH0"/>
<gene>
    <name evidence="2" type="primary">LOC107906880</name>
</gene>
<dbReference type="Proteomes" id="UP000818029">
    <property type="component" value="Chromosome D08"/>
</dbReference>
<evidence type="ECO:0000313" key="2">
    <source>
        <dbReference type="RefSeq" id="XP_016689509.1"/>
    </source>
</evidence>